<dbReference type="Proteomes" id="UP000652760">
    <property type="component" value="Unassembled WGS sequence"/>
</dbReference>
<keyword evidence="2" id="KW-1185">Reference proteome</keyword>
<accession>A0ABS1FB26</accession>
<reference evidence="2" key="1">
    <citation type="submission" date="2021-01" db="EMBL/GenBank/DDBJ databases">
        <title>Genome public.</title>
        <authorList>
            <person name="Liu C."/>
            <person name="Sun Q."/>
        </authorList>
    </citation>
    <scope>NUCLEOTIDE SEQUENCE [LARGE SCALE GENOMIC DNA]</scope>
    <source>
        <strain evidence="2">YIM B02556</strain>
    </source>
</reference>
<organism evidence="1 2">
    <name type="scientific">Azospirillum endophyticum</name>
    <dbReference type="NCBI Taxonomy" id="2800326"/>
    <lineage>
        <taxon>Bacteria</taxon>
        <taxon>Pseudomonadati</taxon>
        <taxon>Pseudomonadota</taxon>
        <taxon>Alphaproteobacteria</taxon>
        <taxon>Rhodospirillales</taxon>
        <taxon>Azospirillaceae</taxon>
        <taxon>Azospirillum</taxon>
    </lineage>
</organism>
<dbReference type="EMBL" id="JAENHM010000067">
    <property type="protein sequence ID" value="MBK1840631.1"/>
    <property type="molecule type" value="Genomic_DNA"/>
</dbReference>
<sequence length="74" mass="8575">MLQRMVECSTVCLRRLAENRVEEMRFGRWLANPKVRLAAMERALNEQIGPRVAGLHVLAIQDTSEINYQAHARR</sequence>
<protein>
    <submittedName>
        <fullName evidence="1">IS4 family transposase</fullName>
    </submittedName>
</protein>
<gene>
    <name evidence="1" type="ORF">JHL17_24815</name>
</gene>
<evidence type="ECO:0000313" key="1">
    <source>
        <dbReference type="EMBL" id="MBK1840631.1"/>
    </source>
</evidence>
<evidence type="ECO:0000313" key="2">
    <source>
        <dbReference type="Proteomes" id="UP000652760"/>
    </source>
</evidence>
<proteinExistence type="predicted"/>
<name>A0ABS1FB26_9PROT</name>
<feature type="non-terminal residue" evidence="1">
    <location>
        <position position="74"/>
    </location>
</feature>
<comment type="caution">
    <text evidence="1">The sequence shown here is derived from an EMBL/GenBank/DDBJ whole genome shotgun (WGS) entry which is preliminary data.</text>
</comment>